<evidence type="ECO:0000256" key="1">
    <source>
        <dbReference type="SAM" id="MobiDB-lite"/>
    </source>
</evidence>
<protein>
    <submittedName>
        <fullName evidence="3">Uncharacterized protein</fullName>
    </submittedName>
</protein>
<dbReference type="EMBL" id="BPVZ01000058">
    <property type="protein sequence ID" value="GKV21873.1"/>
    <property type="molecule type" value="Genomic_DNA"/>
</dbReference>
<organism evidence="3 4">
    <name type="scientific">Rubroshorea leprosula</name>
    <dbReference type="NCBI Taxonomy" id="152421"/>
    <lineage>
        <taxon>Eukaryota</taxon>
        <taxon>Viridiplantae</taxon>
        <taxon>Streptophyta</taxon>
        <taxon>Embryophyta</taxon>
        <taxon>Tracheophyta</taxon>
        <taxon>Spermatophyta</taxon>
        <taxon>Magnoliopsida</taxon>
        <taxon>eudicotyledons</taxon>
        <taxon>Gunneridae</taxon>
        <taxon>Pentapetalae</taxon>
        <taxon>rosids</taxon>
        <taxon>malvids</taxon>
        <taxon>Malvales</taxon>
        <taxon>Dipterocarpaceae</taxon>
        <taxon>Rubroshorea</taxon>
    </lineage>
</organism>
<feature type="transmembrane region" description="Helical" evidence="2">
    <location>
        <begin position="43"/>
        <end position="63"/>
    </location>
</feature>
<comment type="caution">
    <text evidence="3">The sequence shown here is derived from an EMBL/GenBank/DDBJ whole genome shotgun (WGS) entry which is preliminary data.</text>
</comment>
<keyword evidence="4" id="KW-1185">Reference proteome</keyword>
<name>A0AAV5KBB2_9ROSI</name>
<dbReference type="Proteomes" id="UP001054252">
    <property type="component" value="Unassembled WGS sequence"/>
</dbReference>
<keyword evidence="2" id="KW-1133">Transmembrane helix</keyword>
<accession>A0AAV5KBB2</accession>
<gene>
    <name evidence="3" type="ORF">SLEP1_g31810</name>
</gene>
<dbReference type="AlphaFoldDB" id="A0AAV5KBB2"/>
<sequence>MLIMQWTCAVALFFLSPQTLVLYLLGIFSVYDKTRFYEFFTSIHALLICYSLTVVLNILYLHCPELSEEESKYEFDYEVLSGVSAQPWDDTEQCLSASGTNPFPDARPSVTQNNHVRESKQEDVTSCNKEKPQYPVLMSKLVDKVSEGVVPNARGPGKASKSDELVPNDFDDLEQLMSGIKTFVPT</sequence>
<evidence type="ECO:0000313" key="3">
    <source>
        <dbReference type="EMBL" id="GKV21873.1"/>
    </source>
</evidence>
<feature type="region of interest" description="Disordered" evidence="1">
    <location>
        <begin position="105"/>
        <end position="128"/>
    </location>
</feature>
<evidence type="ECO:0000256" key="2">
    <source>
        <dbReference type="SAM" id="Phobius"/>
    </source>
</evidence>
<feature type="transmembrane region" description="Helical" evidence="2">
    <location>
        <begin position="7"/>
        <end position="31"/>
    </location>
</feature>
<keyword evidence="2" id="KW-0812">Transmembrane</keyword>
<evidence type="ECO:0000313" key="4">
    <source>
        <dbReference type="Proteomes" id="UP001054252"/>
    </source>
</evidence>
<keyword evidence="2" id="KW-0472">Membrane</keyword>
<reference evidence="3 4" key="1">
    <citation type="journal article" date="2021" name="Commun. Biol.">
        <title>The genome of Shorea leprosula (Dipterocarpaceae) highlights the ecological relevance of drought in aseasonal tropical rainforests.</title>
        <authorList>
            <person name="Ng K.K.S."/>
            <person name="Kobayashi M.J."/>
            <person name="Fawcett J.A."/>
            <person name="Hatakeyama M."/>
            <person name="Paape T."/>
            <person name="Ng C.H."/>
            <person name="Ang C.C."/>
            <person name="Tnah L.H."/>
            <person name="Lee C.T."/>
            <person name="Nishiyama T."/>
            <person name="Sese J."/>
            <person name="O'Brien M.J."/>
            <person name="Copetti D."/>
            <person name="Mohd Noor M.I."/>
            <person name="Ong R.C."/>
            <person name="Putra M."/>
            <person name="Sireger I.Z."/>
            <person name="Indrioko S."/>
            <person name="Kosugi Y."/>
            <person name="Izuno A."/>
            <person name="Isagi Y."/>
            <person name="Lee S.L."/>
            <person name="Shimizu K.K."/>
        </authorList>
    </citation>
    <scope>NUCLEOTIDE SEQUENCE [LARGE SCALE GENOMIC DNA]</scope>
    <source>
        <strain evidence="3">214</strain>
    </source>
</reference>
<proteinExistence type="predicted"/>
<feature type="compositionally biased region" description="Basic and acidic residues" evidence="1">
    <location>
        <begin position="115"/>
        <end position="128"/>
    </location>
</feature>